<evidence type="ECO:0000256" key="2">
    <source>
        <dbReference type="ARBA" id="ARBA00009774"/>
    </source>
</evidence>
<evidence type="ECO:0000256" key="3">
    <source>
        <dbReference type="ARBA" id="ARBA00022573"/>
    </source>
</evidence>
<feature type="domain" description="Cobalamin biosynthesis precorrin-8X methylmutase CobH/CbiC" evidence="5">
    <location>
        <begin position="14"/>
        <end position="215"/>
    </location>
</feature>
<evidence type="ECO:0000313" key="6">
    <source>
        <dbReference type="EMBL" id="SBS65365.1"/>
    </source>
</evidence>
<reference evidence="7" key="1">
    <citation type="submission" date="2016-06" db="EMBL/GenBank/DDBJ databases">
        <authorList>
            <person name="Rodrigo-Torres Lidia"/>
            <person name="Arahal R.David."/>
        </authorList>
    </citation>
    <scope>NUCLEOTIDE SEQUENCE [LARGE SCALE GENOMIC DNA]</scope>
    <source>
        <strain evidence="7">CECT 7223</strain>
    </source>
</reference>
<dbReference type="InterPro" id="IPR036588">
    <property type="entry name" value="CobH/CbiC_sf"/>
</dbReference>
<protein>
    <submittedName>
        <fullName evidence="6">Precorrin-8X methylmutase</fullName>
        <ecNumber evidence="6">5.4.99.61</ecNumber>
    </submittedName>
</protein>
<comment type="pathway">
    <text evidence="1">Cofactor biosynthesis; adenosylcobalamin biosynthesis.</text>
</comment>
<dbReference type="Proteomes" id="UP000092876">
    <property type="component" value="Unassembled WGS sequence"/>
</dbReference>
<dbReference type="Gene3D" id="3.40.50.10230">
    <property type="entry name" value="Cobalamin biosynthesis CobH/CbiC, precorrin-8X methylmutase"/>
    <property type="match status" value="1"/>
</dbReference>
<name>A0A1C3IVA4_9VIBR</name>
<dbReference type="EC" id="5.4.99.61" evidence="6"/>
<sequence>MTNDMRQMTKQGRQIESDSFSIIDEEIETLHGGHNFNQGEWNVVRRAIHTTGDFEYAKLYQFSDNAIESAITALKNGANIITDVSMIVTGLNQTRLNAYGNKAQCFISHPDVISTAKETGETRAIHSIRYARDNGLLDGSIIGVGNAPTALLELLRMIEAGEAKPALIIGIPVGFVKADESKQALTEQNTVPYIASLGRKGGSPLVVSTIHALLAESVK</sequence>
<dbReference type="SUPFAM" id="SSF63965">
    <property type="entry name" value="Precorrin-8X methylmutase CbiC/CobH"/>
    <property type="match status" value="1"/>
</dbReference>
<dbReference type="RefSeq" id="WP_065679480.1">
    <property type="nucleotide sequence ID" value="NZ_AP025460.1"/>
</dbReference>
<dbReference type="EMBL" id="FLQP01000038">
    <property type="protein sequence ID" value="SBS65365.1"/>
    <property type="molecule type" value="Genomic_DNA"/>
</dbReference>
<dbReference type="UniPathway" id="UPA00148"/>
<dbReference type="GO" id="GO:0016993">
    <property type="term" value="F:precorrin-8X methylmutase activity"/>
    <property type="evidence" value="ECO:0007669"/>
    <property type="project" value="UniProtKB-EC"/>
</dbReference>
<dbReference type="GO" id="GO:0009236">
    <property type="term" value="P:cobalamin biosynthetic process"/>
    <property type="evidence" value="ECO:0007669"/>
    <property type="project" value="UniProtKB-UniPathway"/>
</dbReference>
<evidence type="ECO:0000313" key="7">
    <source>
        <dbReference type="Proteomes" id="UP000092876"/>
    </source>
</evidence>
<dbReference type="PANTHER" id="PTHR43588">
    <property type="entry name" value="COBALT-PRECORRIN-8 METHYLMUTASE"/>
    <property type="match status" value="1"/>
</dbReference>
<organism evidence="6 7">
    <name type="scientific">Vibrio atlanticus</name>
    <dbReference type="NCBI Taxonomy" id="693153"/>
    <lineage>
        <taxon>Bacteria</taxon>
        <taxon>Pseudomonadati</taxon>
        <taxon>Pseudomonadota</taxon>
        <taxon>Gammaproteobacteria</taxon>
        <taxon>Vibrionales</taxon>
        <taxon>Vibrionaceae</taxon>
        <taxon>Vibrio</taxon>
    </lineage>
</organism>
<comment type="similarity">
    <text evidence="2">Belongs to the CobH/CbiC family.</text>
</comment>
<proteinExistence type="inferred from homology"/>
<dbReference type="InterPro" id="IPR003722">
    <property type="entry name" value="Cbl_synth_CobH/CbiC"/>
</dbReference>
<gene>
    <name evidence="6" type="primary">cobH</name>
    <name evidence="6" type="ORF">VAT7223_02645</name>
</gene>
<dbReference type="PANTHER" id="PTHR43588:SF1">
    <property type="entry name" value="COBALT-PRECORRIN-8 METHYLMUTASE"/>
    <property type="match status" value="1"/>
</dbReference>
<dbReference type="AlphaFoldDB" id="A0A1C3IVA4"/>
<evidence type="ECO:0000259" key="5">
    <source>
        <dbReference type="Pfam" id="PF02570"/>
    </source>
</evidence>
<evidence type="ECO:0000256" key="4">
    <source>
        <dbReference type="ARBA" id="ARBA00023235"/>
    </source>
</evidence>
<accession>A0A1C3IVA4</accession>
<dbReference type="Pfam" id="PF02570">
    <property type="entry name" value="CbiC"/>
    <property type="match status" value="1"/>
</dbReference>
<evidence type="ECO:0000256" key="1">
    <source>
        <dbReference type="ARBA" id="ARBA00004953"/>
    </source>
</evidence>
<keyword evidence="4 6" id="KW-0413">Isomerase</keyword>
<keyword evidence="3" id="KW-0169">Cobalamin biosynthesis</keyword>
<dbReference type="GeneID" id="94234032"/>